<keyword evidence="2" id="KW-1185">Reference proteome</keyword>
<accession>A0A2W2B9Z5</accession>
<gene>
    <name evidence="1" type="ORF">DN068_09300</name>
</gene>
<organism evidence="1 2">
    <name type="scientific">Taibaiella soli</name>
    <dbReference type="NCBI Taxonomy" id="1649169"/>
    <lineage>
        <taxon>Bacteria</taxon>
        <taxon>Pseudomonadati</taxon>
        <taxon>Bacteroidota</taxon>
        <taxon>Chitinophagia</taxon>
        <taxon>Chitinophagales</taxon>
        <taxon>Chitinophagaceae</taxon>
        <taxon>Taibaiella</taxon>
    </lineage>
</organism>
<dbReference type="EMBL" id="QKTW01000015">
    <property type="protein sequence ID" value="PZF73059.1"/>
    <property type="molecule type" value="Genomic_DNA"/>
</dbReference>
<protein>
    <submittedName>
        <fullName evidence="1">Uncharacterized protein</fullName>
    </submittedName>
</protein>
<dbReference type="AlphaFoldDB" id="A0A2W2B9Z5"/>
<comment type="caution">
    <text evidence="1">The sequence shown here is derived from an EMBL/GenBank/DDBJ whole genome shotgun (WGS) entry which is preliminary data.</text>
</comment>
<sequence>MSYQVNGVANLTIPSTGTYGLPISLEYAAGTQEPVSISITDLPKGVTASAYPQSGTPSFASLITFTTDPTVATGSFPIKIKTTAQSGSVKELSCSITTTADCANAVSGSYEGSSCGSNQYTIDVQADADRNNIIIKNFGGNATIKASLDCASKTIIIPTQYYYGSYTCSGTGTFTDQSINISYTINYGTSSDNCTMSFHK</sequence>
<proteinExistence type="predicted"/>
<reference evidence="1 2" key="1">
    <citation type="submission" date="2018-06" db="EMBL/GenBank/DDBJ databases">
        <title>Mucibacter soli gen. nov., sp. nov., a new member of the family Chitinophagaceae producing mucin.</title>
        <authorList>
            <person name="Kim M.-K."/>
            <person name="Park S."/>
            <person name="Kim T.-S."/>
            <person name="Joung Y."/>
            <person name="Han J.-H."/>
            <person name="Kim S.B."/>
        </authorList>
    </citation>
    <scope>NUCLEOTIDE SEQUENCE [LARGE SCALE GENOMIC DNA]</scope>
    <source>
        <strain evidence="1 2">R1-15</strain>
    </source>
</reference>
<evidence type="ECO:0000313" key="2">
    <source>
        <dbReference type="Proteomes" id="UP000248745"/>
    </source>
</evidence>
<dbReference type="Proteomes" id="UP000248745">
    <property type="component" value="Unassembled WGS sequence"/>
</dbReference>
<name>A0A2W2B9Z5_9BACT</name>
<evidence type="ECO:0000313" key="1">
    <source>
        <dbReference type="EMBL" id="PZF73059.1"/>
    </source>
</evidence>